<feature type="domain" description="DNA mismatch repair proteins mutS family" evidence="8">
    <location>
        <begin position="1310"/>
        <end position="1326"/>
    </location>
</feature>
<dbReference type="InterPro" id="IPR036187">
    <property type="entry name" value="DNA_mismatch_repair_MutS_sf"/>
</dbReference>
<feature type="compositionally biased region" description="Polar residues" evidence="7">
    <location>
        <begin position="86"/>
        <end position="135"/>
    </location>
</feature>
<dbReference type="InterPro" id="IPR007695">
    <property type="entry name" value="DNA_mismatch_repair_MutS-lik_N"/>
</dbReference>
<evidence type="ECO:0000313" key="9">
    <source>
        <dbReference type="EMBL" id="KAA8495013.1"/>
    </source>
</evidence>
<dbReference type="InterPro" id="IPR036678">
    <property type="entry name" value="MutS_con_dom_sf"/>
</dbReference>
<dbReference type="PANTHER" id="PTHR11361">
    <property type="entry name" value="DNA MISMATCH REPAIR PROTEIN MUTS FAMILY MEMBER"/>
    <property type="match status" value="1"/>
</dbReference>
<dbReference type="SMART" id="SM00533">
    <property type="entry name" value="MUTSd"/>
    <property type="match status" value="1"/>
</dbReference>
<dbReference type="InterPro" id="IPR007861">
    <property type="entry name" value="DNA_mismatch_repair_MutS_clamp"/>
</dbReference>
<keyword evidence="2 6" id="KW-0547">Nucleotide-binding</keyword>
<feature type="compositionally biased region" description="Acidic residues" evidence="7">
    <location>
        <begin position="251"/>
        <end position="266"/>
    </location>
</feature>
<protein>
    <recommendedName>
        <fullName evidence="6">DNA mismatch repair protein</fullName>
    </recommendedName>
</protein>
<dbReference type="Pfam" id="PF05190">
    <property type="entry name" value="MutS_IV"/>
    <property type="match status" value="1"/>
</dbReference>
<feature type="compositionally biased region" description="Basic and acidic residues" evidence="7">
    <location>
        <begin position="372"/>
        <end position="386"/>
    </location>
</feature>
<dbReference type="Gene3D" id="3.40.50.300">
    <property type="entry name" value="P-loop containing nucleotide triphosphate hydrolases"/>
    <property type="match status" value="1"/>
</dbReference>
<dbReference type="SUPFAM" id="SSF55271">
    <property type="entry name" value="DNA repair protein MutS, domain I"/>
    <property type="match status" value="1"/>
</dbReference>
<feature type="region of interest" description="Disordered" evidence="7">
    <location>
        <begin position="27"/>
        <end position="135"/>
    </location>
</feature>
<feature type="region of interest" description="Disordered" evidence="7">
    <location>
        <begin position="372"/>
        <end position="395"/>
    </location>
</feature>
<dbReference type="PROSITE" id="PS00486">
    <property type="entry name" value="DNA_MISMATCH_REPAIR_2"/>
    <property type="match status" value="1"/>
</dbReference>
<dbReference type="PANTHER" id="PTHR11361:SF148">
    <property type="entry name" value="DNA MISMATCH REPAIR PROTEIN MSH6"/>
    <property type="match status" value="1"/>
</dbReference>
<evidence type="ECO:0000256" key="3">
    <source>
        <dbReference type="ARBA" id="ARBA00022763"/>
    </source>
</evidence>
<feature type="region of interest" description="Disordered" evidence="7">
    <location>
        <begin position="167"/>
        <end position="315"/>
    </location>
</feature>
<dbReference type="Gene3D" id="3.40.1170.10">
    <property type="entry name" value="DNA repair protein MutS, domain I"/>
    <property type="match status" value="1"/>
</dbReference>
<dbReference type="PIRSF" id="PIRSF037677">
    <property type="entry name" value="DNA_mis_repair_Msh6"/>
    <property type="match status" value="1"/>
</dbReference>
<comment type="caution">
    <text evidence="9">The sequence shown here is derived from an EMBL/GenBank/DDBJ whole genome shotgun (WGS) entry which is preliminary data.</text>
</comment>
<dbReference type="GO" id="GO:0005524">
    <property type="term" value="F:ATP binding"/>
    <property type="evidence" value="ECO:0007669"/>
    <property type="project" value="UniProtKB-UniRule"/>
</dbReference>
<feature type="compositionally biased region" description="Acidic residues" evidence="7">
    <location>
        <begin position="225"/>
        <end position="242"/>
    </location>
</feature>
<dbReference type="SUPFAM" id="SSF48334">
    <property type="entry name" value="DNA repair protein MutS, domain III"/>
    <property type="match status" value="1"/>
</dbReference>
<dbReference type="SMART" id="SM00534">
    <property type="entry name" value="MUTSac"/>
    <property type="match status" value="1"/>
</dbReference>
<dbReference type="InterPro" id="IPR017261">
    <property type="entry name" value="DNA_mismatch_repair_MutS/MSH"/>
</dbReference>
<dbReference type="InterPro" id="IPR027417">
    <property type="entry name" value="P-loop_NTPase"/>
</dbReference>
<dbReference type="GO" id="GO:0006298">
    <property type="term" value="P:mismatch repair"/>
    <property type="evidence" value="ECO:0007669"/>
    <property type="project" value="InterPro"/>
</dbReference>
<organism evidence="9 10">
    <name type="scientific">Porphyridium purpureum</name>
    <name type="common">Red alga</name>
    <name type="synonym">Porphyridium cruentum</name>
    <dbReference type="NCBI Taxonomy" id="35688"/>
    <lineage>
        <taxon>Eukaryota</taxon>
        <taxon>Rhodophyta</taxon>
        <taxon>Bangiophyceae</taxon>
        <taxon>Porphyridiales</taxon>
        <taxon>Porphyridiaceae</taxon>
        <taxon>Porphyridium</taxon>
    </lineage>
</organism>
<feature type="compositionally biased region" description="Basic and acidic residues" evidence="7">
    <location>
        <begin position="182"/>
        <end position="192"/>
    </location>
</feature>
<evidence type="ECO:0000256" key="6">
    <source>
        <dbReference type="PIRNR" id="PIRNR037677"/>
    </source>
</evidence>
<evidence type="ECO:0000259" key="8">
    <source>
        <dbReference type="PROSITE" id="PS00486"/>
    </source>
</evidence>
<dbReference type="EMBL" id="VRMN01000004">
    <property type="protein sequence ID" value="KAA8495013.1"/>
    <property type="molecule type" value="Genomic_DNA"/>
</dbReference>
<accession>A0A5J4YW88</accession>
<keyword evidence="5 6" id="KW-0238">DNA-binding</keyword>
<keyword evidence="4 6" id="KW-0067">ATP-binding</keyword>
<feature type="region of interest" description="Disordered" evidence="7">
    <location>
        <begin position="936"/>
        <end position="964"/>
    </location>
</feature>
<evidence type="ECO:0000256" key="2">
    <source>
        <dbReference type="ARBA" id="ARBA00022741"/>
    </source>
</evidence>
<dbReference type="Pfam" id="PF01624">
    <property type="entry name" value="MutS_I"/>
    <property type="match status" value="1"/>
</dbReference>
<comment type="function">
    <text evidence="6">Component of the post-replicative DNA mismatch repair system (MMR).</text>
</comment>
<dbReference type="GO" id="GO:0140664">
    <property type="term" value="F:ATP-dependent DNA damage sensor activity"/>
    <property type="evidence" value="ECO:0007669"/>
    <property type="project" value="InterPro"/>
</dbReference>
<dbReference type="Pfam" id="PF00488">
    <property type="entry name" value="MutS_V"/>
    <property type="match status" value="1"/>
</dbReference>
<evidence type="ECO:0000256" key="1">
    <source>
        <dbReference type="ARBA" id="ARBA00006271"/>
    </source>
</evidence>
<sequence length="1444" mass="157726">MHRAERPGRQQKCIACRALFAMGKSRQVAPKPGEMGMGGLRQGTLHSFFSKPKGVEGVTGNSTPQKVSSVLTPARNPLTFGHGRSQGLTTTPISPQDSGSLHDSSSRTAIQNSSEPSRGSAIYHSQQQKPRVQASRTIVFSDADFGADEMECDEVFAEVDRLEAVAVTRKKTASPATQVTGKRPEERRHETAGVHLSRAVTGESQLSNRQQRRAASIKIPLFEQSSDEEEDADKSEDDDTEAYDPHVDQPDFAENEDLKDDSSDEEIQVKRPRRAVVSAVPKPSIARDLDDGTDEEQSDEEMRSRPGLGNSAALAESAFADPFSVEPEFLPAEERKKKCALLAPGGKFGNGDDAALGAEALGGEAKWSHDHSWAKDVRDAQGRRPSEPSYDPTTLSIPKKDYEKLTPYQKQFWDVKSKHYNVVIFFKKGKFYEMYDVDADLCHSLLGLNYTGGGRVDMRCVGVPETAFDRHAAELLKHGYAVGRVEQTESALESSKKSGSKNVCERSLVKILTRGSVLEASMLSDHETRYILAIAEEETAVTEQEADGPHGMVPSHVTIEGSLSLQPVLHDRVTGVCYVDVATGRILVGGWPEDKRRSQLERLLALLSPLEIVVASDNQLEPDTSNVRSPLVHGLMRRSKLSLGARGGGFEIIQASAPFLGMKKLASRVSACVAEQARPRVSAAFASMAGTCAQAGVSSAAAKALSMMFSYLSELKIAEGVFSGGNIFALLEPSLSNSACSVSRADIGPLCAQESLTASYDAQDEAAAGTSAGDKEAATALEECIKQIYAPRVTLDAECLAHLEVLSNGEDGSEVGSLIQYLDRGVYSAGRRMLRQWVAQPLADVRGVADRLNAVDMILCRDADSSGVWFRNTRARFKQLPDLERGLAKLQAAAVTVDRAVMFDNSQERKVRDFVRTLEGLDRALALIRDMRDDLFGDGPPSTAPRPDAAVTHPSNNLTPNPGADAGRRSLRLEWLLWPGFAIPATAQQSLEEYLHGNAFDWALATQANPELIPRTGVDVELDAATDRLKKVEAHLDQILNTLKKQWGEPLLKWYHRGKEPYQLEVPGRWLARHQHSNKLNGFQLMSQGSKKSGDTRYWTADIRALVRDWQEASETLAAVQKQTYRRIITKFMERGELWKSVASCIAEMDALLALAVVSLDQNMCRPTMVNPNSGKSLGQLEPQGPFLRAEGLYHCVLALRMQHGFVTNNVALGVCDEKVGGCGTGHQARVMILSGPNMGGKSTLLRQIALAVIMAQVGCYVPASSFALTPVDRIFTRLGAVDRITRGQSTFMVEMEETAAMLKYASPHSLLILDELGRGTSTFDGVSIAGAVLEDVIQRLQCRALFSTHYHGLCETLPSEMAKHVSQYQMAAEVDEAEQRITFLYKLIKGSAPYSRGIYCAKIAGIPNVVTEAAEQHALRLEADMERKKMTGAIASLLERAFT</sequence>
<dbReference type="Gene3D" id="3.30.420.110">
    <property type="entry name" value="MutS, connector domain"/>
    <property type="match status" value="1"/>
</dbReference>
<dbReference type="Gene3D" id="1.10.1420.10">
    <property type="match status" value="2"/>
</dbReference>
<dbReference type="GO" id="GO:0030983">
    <property type="term" value="F:mismatched DNA binding"/>
    <property type="evidence" value="ECO:0007669"/>
    <property type="project" value="UniProtKB-UniRule"/>
</dbReference>
<dbReference type="InterPro" id="IPR045076">
    <property type="entry name" value="MutS"/>
</dbReference>
<dbReference type="Proteomes" id="UP000324585">
    <property type="component" value="Unassembled WGS sequence"/>
</dbReference>
<evidence type="ECO:0000256" key="5">
    <source>
        <dbReference type="ARBA" id="ARBA00023125"/>
    </source>
</evidence>
<dbReference type="InterPro" id="IPR007696">
    <property type="entry name" value="DNA_mismatch_repair_MutS_core"/>
</dbReference>
<dbReference type="SUPFAM" id="SSF53150">
    <property type="entry name" value="DNA repair protein MutS, domain II"/>
    <property type="match status" value="1"/>
</dbReference>
<evidence type="ECO:0000256" key="4">
    <source>
        <dbReference type="ARBA" id="ARBA00022840"/>
    </source>
</evidence>
<name>A0A5J4YW88_PORPP</name>
<reference evidence="10" key="1">
    <citation type="journal article" date="2019" name="Nat. Commun.">
        <title>Expansion of phycobilisome linker gene families in mesophilic red algae.</title>
        <authorList>
            <person name="Lee J."/>
            <person name="Kim D."/>
            <person name="Bhattacharya D."/>
            <person name="Yoon H.S."/>
        </authorList>
    </citation>
    <scope>NUCLEOTIDE SEQUENCE [LARGE SCALE GENOMIC DNA]</scope>
    <source>
        <strain evidence="10">CCMP 1328</strain>
    </source>
</reference>
<dbReference type="InterPro" id="IPR016151">
    <property type="entry name" value="DNA_mismatch_repair_MutS_N"/>
</dbReference>
<comment type="similarity">
    <text evidence="1 6">Belongs to the DNA mismatch repair MutS family.</text>
</comment>
<evidence type="ECO:0000313" key="10">
    <source>
        <dbReference type="Proteomes" id="UP000324585"/>
    </source>
</evidence>
<dbReference type="InterPro" id="IPR000432">
    <property type="entry name" value="DNA_mismatch_repair_MutS_C"/>
</dbReference>
<dbReference type="GO" id="GO:0032301">
    <property type="term" value="C:MutSalpha complex"/>
    <property type="evidence" value="ECO:0007669"/>
    <property type="project" value="TreeGrafter"/>
</dbReference>
<dbReference type="Pfam" id="PF05192">
    <property type="entry name" value="MutS_III"/>
    <property type="match status" value="1"/>
</dbReference>
<keyword evidence="10" id="KW-1185">Reference proteome</keyword>
<feature type="compositionally biased region" description="Polar residues" evidence="7">
    <location>
        <begin position="59"/>
        <end position="71"/>
    </location>
</feature>
<dbReference type="OrthoDB" id="10252754at2759"/>
<evidence type="ECO:0000256" key="7">
    <source>
        <dbReference type="SAM" id="MobiDB-lite"/>
    </source>
</evidence>
<gene>
    <name evidence="9" type="ORF">FVE85_3254</name>
</gene>
<proteinExistence type="inferred from homology"/>
<dbReference type="OMA" id="HMACAVE"/>
<keyword evidence="3 6" id="KW-0227">DNA damage</keyword>
<keyword evidence="6" id="KW-0234">DNA repair</keyword>
<dbReference type="SUPFAM" id="SSF52540">
    <property type="entry name" value="P-loop containing nucleoside triphosphate hydrolases"/>
    <property type="match status" value="1"/>
</dbReference>